<evidence type="ECO:0000256" key="1">
    <source>
        <dbReference type="ARBA" id="ARBA00001961"/>
    </source>
</evidence>
<organism evidence="8 9">
    <name type="scientific">Allacma fusca</name>
    <dbReference type="NCBI Taxonomy" id="39272"/>
    <lineage>
        <taxon>Eukaryota</taxon>
        <taxon>Metazoa</taxon>
        <taxon>Ecdysozoa</taxon>
        <taxon>Arthropoda</taxon>
        <taxon>Hexapoda</taxon>
        <taxon>Collembola</taxon>
        <taxon>Symphypleona</taxon>
        <taxon>Sminthuridae</taxon>
        <taxon>Allacma</taxon>
    </lineage>
</organism>
<feature type="domain" description="Fe2OG dioxygenase" evidence="7">
    <location>
        <begin position="429"/>
        <end position="535"/>
    </location>
</feature>
<dbReference type="InterPro" id="IPR005123">
    <property type="entry name" value="Oxoglu/Fe-dep_dioxygenase_dom"/>
</dbReference>
<evidence type="ECO:0000313" key="9">
    <source>
        <dbReference type="Proteomes" id="UP000708208"/>
    </source>
</evidence>
<comment type="cofactor">
    <cofactor evidence="1">
        <name>L-ascorbate</name>
        <dbReference type="ChEBI" id="CHEBI:38290"/>
    </cofactor>
</comment>
<dbReference type="InterPro" id="IPR044862">
    <property type="entry name" value="Pro_4_hyd_alph_FE2OG_OXY"/>
</dbReference>
<accession>A0A8J2K964</accession>
<dbReference type="SMART" id="SM00702">
    <property type="entry name" value="P4Hc"/>
    <property type="match status" value="1"/>
</dbReference>
<dbReference type="GO" id="GO:0004656">
    <property type="term" value="F:procollagen-proline 4-dioxygenase activity"/>
    <property type="evidence" value="ECO:0007669"/>
    <property type="project" value="TreeGrafter"/>
</dbReference>
<dbReference type="OrthoDB" id="420380at2759"/>
<dbReference type="Proteomes" id="UP000708208">
    <property type="component" value="Unassembled WGS sequence"/>
</dbReference>
<dbReference type="GO" id="GO:0031418">
    <property type="term" value="F:L-ascorbic acid binding"/>
    <property type="evidence" value="ECO:0007669"/>
    <property type="project" value="UniProtKB-KW"/>
</dbReference>
<reference evidence="8" key="1">
    <citation type="submission" date="2021-06" db="EMBL/GenBank/DDBJ databases">
        <authorList>
            <person name="Hodson N. C."/>
            <person name="Mongue J. A."/>
            <person name="Jaron S. K."/>
        </authorList>
    </citation>
    <scope>NUCLEOTIDE SEQUENCE</scope>
</reference>
<evidence type="ECO:0000256" key="2">
    <source>
        <dbReference type="ARBA" id="ARBA00022723"/>
    </source>
</evidence>
<dbReference type="PANTHER" id="PTHR10869">
    <property type="entry name" value="PROLYL 4-HYDROXYLASE ALPHA SUBUNIT"/>
    <property type="match status" value="1"/>
</dbReference>
<dbReference type="PROSITE" id="PS51471">
    <property type="entry name" value="FE2OG_OXY"/>
    <property type="match status" value="1"/>
</dbReference>
<dbReference type="GO" id="GO:0005783">
    <property type="term" value="C:endoplasmic reticulum"/>
    <property type="evidence" value="ECO:0007669"/>
    <property type="project" value="TreeGrafter"/>
</dbReference>
<dbReference type="InterPro" id="IPR045054">
    <property type="entry name" value="P4HA-like"/>
</dbReference>
<keyword evidence="4" id="KW-0223">Dioxygenase</keyword>
<evidence type="ECO:0000313" key="8">
    <source>
        <dbReference type="EMBL" id="CAG7785311.1"/>
    </source>
</evidence>
<evidence type="ECO:0000259" key="7">
    <source>
        <dbReference type="PROSITE" id="PS51471"/>
    </source>
</evidence>
<protein>
    <recommendedName>
        <fullName evidence="7">Fe2OG dioxygenase domain-containing protein</fullName>
    </recommendedName>
</protein>
<dbReference type="AlphaFoldDB" id="A0A8J2K964"/>
<evidence type="ECO:0000256" key="6">
    <source>
        <dbReference type="ARBA" id="ARBA00023004"/>
    </source>
</evidence>
<evidence type="ECO:0000256" key="4">
    <source>
        <dbReference type="ARBA" id="ARBA00022964"/>
    </source>
</evidence>
<keyword evidence="9" id="KW-1185">Reference proteome</keyword>
<keyword evidence="3" id="KW-0847">Vitamin C</keyword>
<dbReference type="GO" id="GO:0005506">
    <property type="term" value="F:iron ion binding"/>
    <property type="evidence" value="ECO:0007669"/>
    <property type="project" value="InterPro"/>
</dbReference>
<comment type="caution">
    <text evidence="8">The sequence shown here is derived from an EMBL/GenBank/DDBJ whole genome shotgun (WGS) entry which is preliminary data.</text>
</comment>
<dbReference type="EMBL" id="CAJVCH010293662">
    <property type="protein sequence ID" value="CAG7785311.1"/>
    <property type="molecule type" value="Genomic_DNA"/>
</dbReference>
<dbReference type="PANTHER" id="PTHR10869:SF244">
    <property type="entry name" value="PROLYL 4-HYDROXYLASE SUBUNIT ALPHA-2"/>
    <property type="match status" value="1"/>
</dbReference>
<proteinExistence type="predicted"/>
<dbReference type="Pfam" id="PF13640">
    <property type="entry name" value="2OG-FeII_Oxy_3"/>
    <property type="match status" value="1"/>
</dbReference>
<evidence type="ECO:0000256" key="5">
    <source>
        <dbReference type="ARBA" id="ARBA00023002"/>
    </source>
</evidence>
<sequence>MSTETRTTFVPYWDLPQMYAKSVPDLKSLERFDLEIVKQLTHTFLATEMLPRGSEIRRLAHAYLQDYYESNGKLSVRDAIDNFDNRLSRHPICTYRLIRRVVYLLGDLLSEALQPYWTSTLKNWINSSIFWTKSLKYFPPEFPHTVHNFSQHGWLKAENLEIWAEKILRLQHVYNLDPIELAKGWVSYVPSNCTLNSIHCWEISKIATRTDQFANAIQWLELARKRASVDKKLSLPFIEFAFWDAIEIHNLGFDDDIKMELGPWYFDRVISHVPGASQNATKLRDLQYEAFRGNKDKFYSAINYLGICSGDNFKTSREKSKLFCWQEFKIHPSFLIGPMKMEFLSQNPDIIQMYGVLGEEEMESIKSESVIDMRLEDNLVIGYDRAPFTFTVSSSSYHRSLLQSWCKFSKGRDLEKKLERLTGWVVEGQASEVLTVGAYSPGGHLHTHFDRPSSNDALHNSNTSRIITATFYLNDVEVGGRTAFTSAGVGADPIKGSLTLWFNVHNDGTEDFDTYHGGCPLLIGEKWVGNKWVKYAPQFSKGKCGLKPKEKYQFPVNNVYLPVQG</sequence>
<keyword evidence="5" id="KW-0560">Oxidoreductase</keyword>
<evidence type="ECO:0000256" key="3">
    <source>
        <dbReference type="ARBA" id="ARBA00022896"/>
    </source>
</evidence>
<gene>
    <name evidence="8" type="ORF">AFUS01_LOCUS23943</name>
</gene>
<keyword evidence="2" id="KW-0479">Metal-binding</keyword>
<keyword evidence="6" id="KW-0408">Iron</keyword>
<dbReference type="InterPro" id="IPR006620">
    <property type="entry name" value="Pro_4_hyd_alph"/>
</dbReference>
<name>A0A8J2K964_9HEXA</name>